<dbReference type="Gene3D" id="3.40.50.300">
    <property type="entry name" value="P-loop containing nucleotide triphosphate hydrolases"/>
    <property type="match status" value="1"/>
</dbReference>
<dbReference type="Proteomes" id="UP000727993">
    <property type="component" value="Unassembled WGS sequence"/>
</dbReference>
<dbReference type="SUPFAM" id="SSF52540">
    <property type="entry name" value="P-loop containing nucleoside triphosphate hydrolases"/>
    <property type="match status" value="1"/>
</dbReference>
<comment type="caution">
    <text evidence="1">The sequence shown here is derived from an EMBL/GenBank/DDBJ whole genome shotgun (WGS) entry which is preliminary data.</text>
</comment>
<dbReference type="AlphaFoldDB" id="A0A936NER8"/>
<dbReference type="InterPro" id="IPR027417">
    <property type="entry name" value="P-loop_NTPase"/>
</dbReference>
<organism evidence="1 2">
    <name type="scientific">Candidatus Neomicrothrix subdominans</name>
    <dbReference type="NCBI Taxonomy" id="2954438"/>
    <lineage>
        <taxon>Bacteria</taxon>
        <taxon>Bacillati</taxon>
        <taxon>Actinomycetota</taxon>
        <taxon>Acidimicrobiia</taxon>
        <taxon>Acidimicrobiales</taxon>
        <taxon>Microthrixaceae</taxon>
        <taxon>Candidatus Neomicrothrix</taxon>
    </lineage>
</organism>
<proteinExistence type="predicted"/>
<evidence type="ECO:0000313" key="2">
    <source>
        <dbReference type="Proteomes" id="UP000727993"/>
    </source>
</evidence>
<protein>
    <submittedName>
        <fullName evidence="1">AAA family ATPase</fullName>
    </submittedName>
</protein>
<dbReference type="Pfam" id="PF13671">
    <property type="entry name" value="AAA_33"/>
    <property type="match status" value="1"/>
</dbReference>
<gene>
    <name evidence="1" type="ORF">IPN02_12070</name>
</gene>
<accession>A0A936NER8</accession>
<name>A0A936NER8_9ACTN</name>
<sequence length="203" mass="22159">MIGTCRAIDGHGHQYGWSAPTGRRARLGTIALLVVITGPIASGKSTVARLLAAEFRRAGRCVATVDIDDTVEMIGGFGTITDERFRQVQRVHGKLVASWLCQGIDVIAHGPFYEPREIDALLEALPHGTNPNWLVLDTTYELALDRVQADPNRDLSKDPAILRLAYDRAEALRPGLPPNRWTYDTSEVTGEQIAADVAGSLME</sequence>
<dbReference type="EMBL" id="JADJZA010000007">
    <property type="protein sequence ID" value="MBK9297544.1"/>
    <property type="molecule type" value="Genomic_DNA"/>
</dbReference>
<reference evidence="1 2" key="1">
    <citation type="submission" date="2020-10" db="EMBL/GenBank/DDBJ databases">
        <title>Connecting structure to function with the recovery of over 1000 high-quality activated sludge metagenome-assembled genomes encoding full-length rRNA genes using long-read sequencing.</title>
        <authorList>
            <person name="Singleton C.M."/>
            <person name="Petriglieri F."/>
            <person name="Kristensen J.M."/>
            <person name="Kirkegaard R.H."/>
            <person name="Michaelsen T.Y."/>
            <person name="Andersen M.H."/>
            <person name="Karst S.M."/>
            <person name="Dueholm M.S."/>
            <person name="Nielsen P.H."/>
            <person name="Albertsen M."/>
        </authorList>
    </citation>
    <scope>NUCLEOTIDE SEQUENCE [LARGE SCALE GENOMIC DNA]</scope>
    <source>
        <strain evidence="1">Lyne_18-Q3-R50-59_MAXAC.006</strain>
    </source>
</reference>
<evidence type="ECO:0000313" key="1">
    <source>
        <dbReference type="EMBL" id="MBK9297544.1"/>
    </source>
</evidence>